<proteinExistence type="predicted"/>
<dbReference type="EMBL" id="JAVHJV010000012">
    <property type="protein sequence ID" value="KAK5938843.1"/>
    <property type="molecule type" value="Genomic_DNA"/>
</dbReference>
<keyword evidence="3" id="KW-1185">Reference proteome</keyword>
<dbReference type="Proteomes" id="UP001334248">
    <property type="component" value="Unassembled WGS sequence"/>
</dbReference>
<feature type="region of interest" description="Disordered" evidence="1">
    <location>
        <begin position="16"/>
        <end position="195"/>
    </location>
</feature>
<dbReference type="GeneID" id="90002484"/>
<comment type="caution">
    <text evidence="2">The sequence shown here is derived from an EMBL/GenBank/DDBJ whole genome shotgun (WGS) entry which is preliminary data.</text>
</comment>
<feature type="compositionally biased region" description="Basic and acidic residues" evidence="1">
    <location>
        <begin position="161"/>
        <end position="195"/>
    </location>
</feature>
<accession>A0ABR0RF59</accession>
<evidence type="ECO:0000256" key="1">
    <source>
        <dbReference type="SAM" id="MobiDB-lite"/>
    </source>
</evidence>
<feature type="compositionally biased region" description="Polar residues" evidence="1">
    <location>
        <begin position="107"/>
        <end position="117"/>
    </location>
</feature>
<reference evidence="2 3" key="1">
    <citation type="journal article" date="2023" name="Res Sq">
        <title>Genomic and morphological characterization of Knufia obscura isolated from the Mars 2020 spacecraft assembly facility.</title>
        <authorList>
            <person name="Chander A.M."/>
            <person name="Teixeira M.M."/>
            <person name="Singh N.K."/>
            <person name="Williams M.P."/>
            <person name="Parker C.W."/>
            <person name="Leo P."/>
            <person name="Stajich J.E."/>
            <person name="Torok T."/>
            <person name="Tighe S."/>
            <person name="Mason C.E."/>
            <person name="Venkateswaran K."/>
        </authorList>
    </citation>
    <scope>NUCLEOTIDE SEQUENCE [LARGE SCALE GENOMIC DNA]</scope>
    <source>
        <strain evidence="2 3">CCFEE 5817</strain>
    </source>
</reference>
<evidence type="ECO:0000313" key="2">
    <source>
        <dbReference type="EMBL" id="KAK5938843.1"/>
    </source>
</evidence>
<feature type="compositionally biased region" description="Low complexity" evidence="1">
    <location>
        <begin position="70"/>
        <end position="100"/>
    </location>
</feature>
<organism evidence="2 3">
    <name type="scientific">Knufia obscura</name>
    <dbReference type="NCBI Taxonomy" id="1635080"/>
    <lineage>
        <taxon>Eukaryota</taxon>
        <taxon>Fungi</taxon>
        <taxon>Dikarya</taxon>
        <taxon>Ascomycota</taxon>
        <taxon>Pezizomycotina</taxon>
        <taxon>Eurotiomycetes</taxon>
        <taxon>Chaetothyriomycetidae</taxon>
        <taxon>Chaetothyriales</taxon>
        <taxon>Trichomeriaceae</taxon>
        <taxon>Knufia</taxon>
    </lineage>
</organism>
<protein>
    <submittedName>
        <fullName evidence="2">Uncharacterized protein</fullName>
    </submittedName>
</protein>
<gene>
    <name evidence="2" type="ORF">PMZ80_009035</name>
</gene>
<sequence length="195" mass="21392">MILGDRQDLAIEAAQVPQHCGQEQAGPGSSFNTKYKKRRTYIDRLKSRNTKLIASKFPSGRIPRSRKSTTTKSSTATTMSNNQSSYTSYTSTSYTTSSTSNGGGEPQTHSYSETANYDSRHGGNITREARGTGQETLRETREIPVQGQGQVGNGASSGADSSRRIEDVTDGEQAERDRLYEERMEDEYAKREGGA</sequence>
<name>A0ABR0RF59_9EURO</name>
<dbReference type="RefSeq" id="XP_064726933.1">
    <property type="nucleotide sequence ID" value="XM_064877431.1"/>
</dbReference>
<evidence type="ECO:0000313" key="3">
    <source>
        <dbReference type="Proteomes" id="UP001334248"/>
    </source>
</evidence>